<dbReference type="FunFam" id="3.20.10.10:FF:000002">
    <property type="entry name" value="D-alanine aminotransferase"/>
    <property type="match status" value="1"/>
</dbReference>
<evidence type="ECO:0000256" key="3">
    <source>
        <dbReference type="ARBA" id="ARBA00022898"/>
    </source>
</evidence>
<dbReference type="GO" id="GO:0046394">
    <property type="term" value="P:carboxylic acid biosynthetic process"/>
    <property type="evidence" value="ECO:0007669"/>
    <property type="project" value="UniProtKB-ARBA"/>
</dbReference>
<dbReference type="AlphaFoldDB" id="A0A6U4DSS2"/>
<dbReference type="InterPro" id="IPR043131">
    <property type="entry name" value="BCAT-like_N"/>
</dbReference>
<evidence type="ECO:0000313" key="5">
    <source>
        <dbReference type="EMBL" id="CAD9247285.1"/>
    </source>
</evidence>
<dbReference type="InterPro" id="IPR036038">
    <property type="entry name" value="Aminotransferase-like"/>
</dbReference>
<dbReference type="EMBL" id="HBGJ01008910">
    <property type="protein sequence ID" value="CAD9247283.1"/>
    <property type="molecule type" value="Transcribed_RNA"/>
</dbReference>
<comment type="similarity">
    <text evidence="2">Belongs to the class-IV pyridoxal-phosphate-dependent aminotransferase family.</text>
</comment>
<dbReference type="InterPro" id="IPR050571">
    <property type="entry name" value="Class-IV_PLP-Dep_Aminotrnsfr"/>
</dbReference>
<dbReference type="GO" id="GO:0003824">
    <property type="term" value="F:catalytic activity"/>
    <property type="evidence" value="ECO:0007669"/>
    <property type="project" value="InterPro"/>
</dbReference>
<dbReference type="GO" id="GO:0008652">
    <property type="term" value="P:amino acid biosynthetic process"/>
    <property type="evidence" value="ECO:0007669"/>
    <property type="project" value="UniProtKB-ARBA"/>
</dbReference>
<comment type="cofactor">
    <cofactor evidence="1">
        <name>pyridoxal 5'-phosphate</name>
        <dbReference type="ChEBI" id="CHEBI:597326"/>
    </cofactor>
</comment>
<keyword evidence="3" id="KW-0663">Pyridoxal phosphate</keyword>
<dbReference type="EMBL" id="HBGJ01008912">
    <property type="protein sequence ID" value="CAD9247285.1"/>
    <property type="molecule type" value="Transcribed_RNA"/>
</dbReference>
<dbReference type="PANTHER" id="PTHR42743:SF11">
    <property type="entry name" value="AMINODEOXYCHORISMATE LYASE"/>
    <property type="match status" value="1"/>
</dbReference>
<evidence type="ECO:0000313" key="4">
    <source>
        <dbReference type="EMBL" id="CAD9247283.1"/>
    </source>
</evidence>
<reference evidence="4" key="1">
    <citation type="submission" date="2021-01" db="EMBL/GenBank/DDBJ databases">
        <authorList>
            <person name="Corre E."/>
            <person name="Pelletier E."/>
            <person name="Niang G."/>
            <person name="Scheremetjew M."/>
            <person name="Finn R."/>
            <person name="Kale V."/>
            <person name="Holt S."/>
            <person name="Cochrane G."/>
            <person name="Meng A."/>
            <person name="Brown T."/>
            <person name="Cohen L."/>
        </authorList>
    </citation>
    <scope>NUCLEOTIDE SEQUENCE</scope>
    <source>
        <strain evidence="4">CCMP2877</strain>
    </source>
</reference>
<dbReference type="Pfam" id="PF01063">
    <property type="entry name" value="Aminotran_4"/>
    <property type="match status" value="1"/>
</dbReference>
<evidence type="ECO:0000256" key="1">
    <source>
        <dbReference type="ARBA" id="ARBA00001933"/>
    </source>
</evidence>
<dbReference type="EMBL" id="HBGJ01008917">
    <property type="protein sequence ID" value="CAD9247290.1"/>
    <property type="molecule type" value="Transcribed_RNA"/>
</dbReference>
<accession>A0A6U4DSS2</accession>
<evidence type="ECO:0008006" key="8">
    <source>
        <dbReference type="Google" id="ProtNLM"/>
    </source>
</evidence>
<dbReference type="FunFam" id="3.30.470.10:FF:000010">
    <property type="entry name" value="Branched-chain-amino-acid aminotransferase-like protein 1"/>
    <property type="match status" value="1"/>
</dbReference>
<dbReference type="InterPro" id="IPR043132">
    <property type="entry name" value="BCAT-like_C"/>
</dbReference>
<dbReference type="Gene3D" id="3.30.470.10">
    <property type="match status" value="1"/>
</dbReference>
<dbReference type="EMBL" id="HBGJ01008914">
    <property type="protein sequence ID" value="CAD9247287.1"/>
    <property type="molecule type" value="Transcribed_RNA"/>
</dbReference>
<dbReference type="Pfam" id="PF19798">
    <property type="entry name" value="Sulfotransfer_5"/>
    <property type="match status" value="1"/>
</dbReference>
<organism evidence="4">
    <name type="scientific">Phaeomonas parva</name>
    <dbReference type="NCBI Taxonomy" id="124430"/>
    <lineage>
        <taxon>Eukaryota</taxon>
        <taxon>Sar</taxon>
        <taxon>Stramenopiles</taxon>
        <taxon>Ochrophyta</taxon>
        <taxon>Pinguiophyceae</taxon>
        <taxon>Pinguiochrysidales</taxon>
        <taxon>Pinguiochrysidaceae</taxon>
        <taxon>Phaeomonas</taxon>
    </lineage>
</organism>
<dbReference type="Gene3D" id="3.20.10.10">
    <property type="entry name" value="D-amino Acid Aminotransferase, subunit A, domain 2"/>
    <property type="match status" value="1"/>
</dbReference>
<dbReference type="PANTHER" id="PTHR42743">
    <property type="entry name" value="AMINO-ACID AMINOTRANSFERASE"/>
    <property type="match status" value="1"/>
</dbReference>
<evidence type="ECO:0000256" key="2">
    <source>
        <dbReference type="ARBA" id="ARBA00009320"/>
    </source>
</evidence>
<evidence type="ECO:0000313" key="6">
    <source>
        <dbReference type="EMBL" id="CAD9247287.1"/>
    </source>
</evidence>
<evidence type="ECO:0000313" key="7">
    <source>
        <dbReference type="EMBL" id="CAD9247290.1"/>
    </source>
</evidence>
<dbReference type="SUPFAM" id="SSF56752">
    <property type="entry name" value="D-aminoacid aminotransferase-like PLP-dependent enzymes"/>
    <property type="match status" value="1"/>
</dbReference>
<name>A0A6U4DSS2_9STRA</name>
<protein>
    <recommendedName>
        <fullName evidence="8">Branched-chain-amino-acid aminotransferase</fullName>
    </recommendedName>
</protein>
<gene>
    <name evidence="4" type="ORF">PPAR1163_LOCUS5635</name>
    <name evidence="5" type="ORF">PPAR1163_LOCUS5637</name>
    <name evidence="6" type="ORF">PPAR1163_LOCUS5639</name>
    <name evidence="7" type="ORF">PPAR1163_LOCUS5642</name>
</gene>
<sequence>MLRGRLSSCATRTSWPCRARPCSLIPTQAMCEALGVAFDEAMMSWPAGPKPCDGLWAQHWYDSVHKSTCFDPQVGKKRNLQPLSPELKRILRAAVPAYQYLREHALDVRTWASKNGASVNGTVVDHGMAQSLYPDARNHDVLAYVASKRRGGGLVPRALVQVSAFDSAVQGGDAVWEGLRVYDGRIFKFEAHLDRLFDSARAMDFKDCHTREEVRDAVIETLAANGMRDGVHIRLTLTRGEKTTSSMNPMFNVFGTTLIVLAEWKPVVSVATYDNKKGVSLITATQRRNPPMCVDSKIHHNNLINNILPKIQANLAGAADALMLDIHGFVAETNATNVFLVKRGAVHTPTGDACLPGITRGTVLRLARELGYEVYERNISLAEFHAADEVFTTGTMGELTPVTTIDGRRIGDPELDAAGPVTRDLQQHYARLPAERPEMSVPLPEF</sequence>
<proteinExistence type="inferred from homology"/>
<dbReference type="InterPro" id="IPR001544">
    <property type="entry name" value="Aminotrans_IV"/>
</dbReference>